<dbReference type="EMBL" id="JAAKZG010000004">
    <property type="protein sequence ID" value="NGN41393.1"/>
    <property type="molecule type" value="Genomic_DNA"/>
</dbReference>
<proteinExistence type="predicted"/>
<keyword evidence="2" id="KW-1185">Reference proteome</keyword>
<comment type="caution">
    <text evidence="1">The sequence shown here is derived from an EMBL/GenBank/DDBJ whole genome shotgun (WGS) entry which is preliminary data.</text>
</comment>
<organism evidence="1 2">
    <name type="scientific">Mesorhizobium zhangyense</name>
    <dbReference type="NCBI Taxonomy" id="1776730"/>
    <lineage>
        <taxon>Bacteria</taxon>
        <taxon>Pseudomonadati</taxon>
        <taxon>Pseudomonadota</taxon>
        <taxon>Alphaproteobacteria</taxon>
        <taxon>Hyphomicrobiales</taxon>
        <taxon>Phyllobacteriaceae</taxon>
        <taxon>Mesorhizobium</taxon>
    </lineage>
</organism>
<protein>
    <submittedName>
        <fullName evidence="1">Uncharacterized protein</fullName>
    </submittedName>
</protein>
<feature type="non-terminal residue" evidence="1">
    <location>
        <position position="1"/>
    </location>
</feature>
<reference evidence="1 2" key="1">
    <citation type="submission" date="2020-02" db="EMBL/GenBank/DDBJ databases">
        <title>Genome sequence of the type strain CGMCC 1.15528 of Mesorhizobium zhangyense.</title>
        <authorList>
            <person name="Gao J."/>
            <person name="Sun J."/>
        </authorList>
    </citation>
    <scope>NUCLEOTIDE SEQUENCE [LARGE SCALE GENOMIC DNA]</scope>
    <source>
        <strain evidence="1 2">CGMCC 1.15528</strain>
    </source>
</reference>
<sequence>GEAYRRTLLTPAFQVSFAWPGHRDRRRPFCRWRVLSLDVDAGPEANVNNGTGNALDNVLEGNSGNNILDGKAGNDTYVVSTVIEQSNFPVKAPTRCVPKSTGLLQPMSSGWSFLARPISPATATRSTTRLSAMTARTSCVAGPATTR</sequence>
<evidence type="ECO:0000313" key="2">
    <source>
        <dbReference type="Proteomes" id="UP000481252"/>
    </source>
</evidence>
<dbReference type="SUPFAM" id="SSF51120">
    <property type="entry name" value="beta-Roll"/>
    <property type="match status" value="1"/>
</dbReference>
<dbReference type="AlphaFoldDB" id="A0A7C9R9D7"/>
<dbReference type="InterPro" id="IPR011049">
    <property type="entry name" value="Serralysin-like_metalloprot_C"/>
</dbReference>
<dbReference type="Proteomes" id="UP000481252">
    <property type="component" value="Unassembled WGS sequence"/>
</dbReference>
<evidence type="ECO:0000313" key="1">
    <source>
        <dbReference type="EMBL" id="NGN41393.1"/>
    </source>
</evidence>
<dbReference type="Gene3D" id="2.150.10.10">
    <property type="entry name" value="Serralysin-like metalloprotease, C-terminal"/>
    <property type="match status" value="1"/>
</dbReference>
<accession>A0A7C9R9D7</accession>
<name>A0A7C9R9D7_9HYPH</name>
<gene>
    <name evidence="1" type="ORF">G6N74_09970</name>
</gene>